<dbReference type="Proteomes" id="UP001239111">
    <property type="component" value="Chromosome 3"/>
</dbReference>
<proteinExistence type="predicted"/>
<gene>
    <name evidence="1" type="ORF">QAD02_004757</name>
</gene>
<organism evidence="1 2">
    <name type="scientific">Eretmocerus hayati</name>
    <dbReference type="NCBI Taxonomy" id="131215"/>
    <lineage>
        <taxon>Eukaryota</taxon>
        <taxon>Metazoa</taxon>
        <taxon>Ecdysozoa</taxon>
        <taxon>Arthropoda</taxon>
        <taxon>Hexapoda</taxon>
        <taxon>Insecta</taxon>
        <taxon>Pterygota</taxon>
        <taxon>Neoptera</taxon>
        <taxon>Endopterygota</taxon>
        <taxon>Hymenoptera</taxon>
        <taxon>Apocrita</taxon>
        <taxon>Proctotrupomorpha</taxon>
        <taxon>Chalcidoidea</taxon>
        <taxon>Aphelinidae</taxon>
        <taxon>Aphelininae</taxon>
        <taxon>Eretmocerus</taxon>
    </lineage>
</organism>
<protein>
    <submittedName>
        <fullName evidence="1">Uncharacterized protein</fullName>
    </submittedName>
</protein>
<accession>A0ACC2NQG4</accession>
<name>A0ACC2NQG4_9HYME</name>
<reference evidence="1" key="1">
    <citation type="submission" date="2023-04" db="EMBL/GenBank/DDBJ databases">
        <title>A chromosome-level genome assembly of the parasitoid wasp Eretmocerus hayati.</title>
        <authorList>
            <person name="Zhong Y."/>
            <person name="Liu S."/>
            <person name="Liu Y."/>
        </authorList>
    </citation>
    <scope>NUCLEOTIDE SEQUENCE</scope>
    <source>
        <strain evidence="1">ZJU_SS_LIU_2023</strain>
    </source>
</reference>
<dbReference type="EMBL" id="CM056743">
    <property type="protein sequence ID" value="KAJ8673495.1"/>
    <property type="molecule type" value="Genomic_DNA"/>
</dbReference>
<keyword evidence="2" id="KW-1185">Reference proteome</keyword>
<evidence type="ECO:0000313" key="2">
    <source>
        <dbReference type="Proteomes" id="UP001239111"/>
    </source>
</evidence>
<evidence type="ECO:0000313" key="1">
    <source>
        <dbReference type="EMBL" id="KAJ8673495.1"/>
    </source>
</evidence>
<feature type="non-terminal residue" evidence="1">
    <location>
        <position position="1"/>
    </location>
</feature>
<sequence>TNKYLQKSSVSRVCAIGGFFISIPVFLTGMILYTFIQFQSTPAIVTSAFIGLGIIFCGCALVHTVFVWQKEKTNAMKALRREQYEAAAQLQRQQTLHTQQQQQQHSHPQQQPQQNPSQQQQQSHHPPNQHQQHPRSIPAMYASNRHLGHSSHLHESHHHPHQQLHRDQHHQHQQQQQQQQQQHHPRVQLHHPALHSHRHVSMSPPLLISSPSQVLNTSLRGPPGGGNGGSGGGHHHQQQQMMPGSPPASPGDRSPTSPGGHIPNNGKIMQHRREAAGSVSPGLPPATLDLSNAANTSPHELSTLV</sequence>
<comment type="caution">
    <text evidence="1">The sequence shown here is derived from an EMBL/GenBank/DDBJ whole genome shotgun (WGS) entry which is preliminary data.</text>
</comment>